<sequence length="84" mass="9265">CEGAAGARRCPEDASMTVAEAFAAERERLLALPEAPFPTDELRAVSAGKTPYVRFDLNDYSIPHTHVRRPLTVCADPLRVRILD</sequence>
<evidence type="ECO:0000259" key="1">
    <source>
        <dbReference type="Pfam" id="PF22483"/>
    </source>
</evidence>
<comment type="caution">
    <text evidence="2">The sequence shown here is derived from an EMBL/GenBank/DDBJ whole genome shotgun (WGS) entry which is preliminary data.</text>
</comment>
<feature type="domain" description="Transposase for insertion sequence element IS21-like C-terminal" evidence="1">
    <location>
        <begin position="32"/>
        <end position="84"/>
    </location>
</feature>
<protein>
    <submittedName>
        <fullName evidence="2">Transposase, IS21 family protein</fullName>
    </submittedName>
</protein>
<dbReference type="EMBL" id="AMXF01000655">
    <property type="protein sequence ID" value="ENO83548.1"/>
    <property type="molecule type" value="Genomic_DNA"/>
</dbReference>
<keyword evidence="3" id="KW-1185">Reference proteome</keyword>
<proteinExistence type="predicted"/>
<dbReference type="Proteomes" id="UP000013047">
    <property type="component" value="Unassembled WGS sequence"/>
</dbReference>
<evidence type="ECO:0000313" key="2">
    <source>
        <dbReference type="EMBL" id="ENO83548.1"/>
    </source>
</evidence>
<feature type="non-terminal residue" evidence="2">
    <location>
        <position position="1"/>
    </location>
</feature>
<feature type="non-terminal residue" evidence="2">
    <location>
        <position position="84"/>
    </location>
</feature>
<name>N6YN11_9RHOO</name>
<dbReference type="Pfam" id="PF22483">
    <property type="entry name" value="Mu-transpos_C_2"/>
    <property type="match status" value="1"/>
</dbReference>
<dbReference type="AlphaFoldDB" id="N6YN11"/>
<evidence type="ECO:0000313" key="3">
    <source>
        <dbReference type="Proteomes" id="UP000013047"/>
    </source>
</evidence>
<organism evidence="2 3">
    <name type="scientific">Thauera phenylacetica B4P</name>
    <dbReference type="NCBI Taxonomy" id="1234382"/>
    <lineage>
        <taxon>Bacteria</taxon>
        <taxon>Pseudomonadati</taxon>
        <taxon>Pseudomonadota</taxon>
        <taxon>Betaproteobacteria</taxon>
        <taxon>Rhodocyclales</taxon>
        <taxon>Zoogloeaceae</taxon>
        <taxon>Thauera</taxon>
    </lineage>
</organism>
<accession>N6YN11</accession>
<dbReference type="InterPro" id="IPR054353">
    <property type="entry name" value="IstA-like_C"/>
</dbReference>
<reference evidence="2 3" key="1">
    <citation type="submission" date="2012-09" db="EMBL/GenBank/DDBJ databases">
        <title>Draft Genome Sequences of 6 Strains from Genus Thauera.</title>
        <authorList>
            <person name="Liu B."/>
            <person name="Shapleigh J.P."/>
            <person name="Frostegard A.H."/>
        </authorList>
    </citation>
    <scope>NUCLEOTIDE SEQUENCE [LARGE SCALE GENOMIC DNA]</scope>
    <source>
        <strain evidence="2 3">B4P</strain>
    </source>
</reference>
<gene>
    <name evidence="2" type="ORF">C667_24589</name>
</gene>